<evidence type="ECO:0000313" key="3">
    <source>
        <dbReference type="EMBL" id="KAF6154855.1"/>
    </source>
</evidence>
<reference evidence="3 4" key="1">
    <citation type="journal article" date="2020" name="IScience">
        <title>Genome Sequencing of the Endangered Kingdonia uniflora (Circaeasteraceae, Ranunculales) Reveals Potential Mechanisms of Evolutionary Specialization.</title>
        <authorList>
            <person name="Sun Y."/>
            <person name="Deng T."/>
            <person name="Zhang A."/>
            <person name="Moore M.J."/>
            <person name="Landis J.B."/>
            <person name="Lin N."/>
            <person name="Zhang H."/>
            <person name="Zhang X."/>
            <person name="Huang J."/>
            <person name="Zhang X."/>
            <person name="Sun H."/>
            <person name="Wang H."/>
        </authorList>
    </citation>
    <scope>NUCLEOTIDE SEQUENCE [LARGE SCALE GENOMIC DNA]</scope>
    <source>
        <strain evidence="3">TB1705</strain>
        <tissue evidence="3">Leaf</tissue>
    </source>
</reference>
<dbReference type="EMBL" id="JACGCM010001453">
    <property type="protein sequence ID" value="KAF6154855.1"/>
    <property type="molecule type" value="Genomic_DNA"/>
</dbReference>
<feature type="region of interest" description="Disordered" evidence="2">
    <location>
        <begin position="35"/>
        <end position="68"/>
    </location>
</feature>
<evidence type="ECO:0000313" key="4">
    <source>
        <dbReference type="Proteomes" id="UP000541444"/>
    </source>
</evidence>
<evidence type="ECO:0000256" key="1">
    <source>
        <dbReference type="SAM" id="Coils"/>
    </source>
</evidence>
<dbReference type="Proteomes" id="UP000541444">
    <property type="component" value="Unassembled WGS sequence"/>
</dbReference>
<protein>
    <submittedName>
        <fullName evidence="3">Uncharacterized protein</fullName>
    </submittedName>
</protein>
<dbReference type="AlphaFoldDB" id="A0A7J7MIV1"/>
<sequence>MKSTVERKKPLLDEVVEEETELELVLGELGLRRKRKVESKSKKVAKAHSTRQNNPKVPEETDKKALSASGTAISVDDLKEVEERARLAILQGKEDTSQMVARLVKGIWLSIEEQESELKKVEAKANLDETTEECDRLGRHLMLKGYSQEEVDAIKTDTYAEEEEEEAEMLKVIDGLNGVSPQTVLDNQGDDVELPVDGSENVELDASRVCEDHTLMCNRKFTEQFDKVKEVNENREDQYIKTYFRLEKFNQVVSNLTRQVEEKESRIKKGLEDLSKAIECTKNLQR</sequence>
<proteinExistence type="predicted"/>
<evidence type="ECO:0000256" key="2">
    <source>
        <dbReference type="SAM" id="MobiDB-lite"/>
    </source>
</evidence>
<name>A0A7J7MIV1_9MAGN</name>
<gene>
    <name evidence="3" type="ORF">GIB67_033884</name>
</gene>
<feature type="compositionally biased region" description="Basic residues" evidence="2">
    <location>
        <begin position="35"/>
        <end position="49"/>
    </location>
</feature>
<accession>A0A7J7MIV1</accession>
<feature type="coiled-coil region" evidence="1">
    <location>
        <begin position="246"/>
        <end position="273"/>
    </location>
</feature>
<keyword evidence="4" id="KW-1185">Reference proteome</keyword>
<organism evidence="3 4">
    <name type="scientific">Kingdonia uniflora</name>
    <dbReference type="NCBI Taxonomy" id="39325"/>
    <lineage>
        <taxon>Eukaryota</taxon>
        <taxon>Viridiplantae</taxon>
        <taxon>Streptophyta</taxon>
        <taxon>Embryophyta</taxon>
        <taxon>Tracheophyta</taxon>
        <taxon>Spermatophyta</taxon>
        <taxon>Magnoliopsida</taxon>
        <taxon>Ranunculales</taxon>
        <taxon>Circaeasteraceae</taxon>
        <taxon>Kingdonia</taxon>
    </lineage>
</organism>
<feature type="coiled-coil region" evidence="1">
    <location>
        <begin position="111"/>
        <end position="140"/>
    </location>
</feature>
<comment type="caution">
    <text evidence="3">The sequence shown here is derived from an EMBL/GenBank/DDBJ whole genome shotgun (WGS) entry which is preliminary data.</text>
</comment>
<keyword evidence="1" id="KW-0175">Coiled coil</keyword>